<dbReference type="InterPro" id="IPR006913">
    <property type="entry name" value="CENP-V/GFA"/>
</dbReference>
<dbReference type="GO" id="GO:0046872">
    <property type="term" value="F:metal ion binding"/>
    <property type="evidence" value="ECO:0007669"/>
    <property type="project" value="UniProtKB-KW"/>
</dbReference>
<organism evidence="6 7">
    <name type="scientific">Apodospora peruviana</name>
    <dbReference type="NCBI Taxonomy" id="516989"/>
    <lineage>
        <taxon>Eukaryota</taxon>
        <taxon>Fungi</taxon>
        <taxon>Dikarya</taxon>
        <taxon>Ascomycota</taxon>
        <taxon>Pezizomycotina</taxon>
        <taxon>Sordariomycetes</taxon>
        <taxon>Sordariomycetidae</taxon>
        <taxon>Sordariales</taxon>
        <taxon>Lasiosphaeriaceae</taxon>
        <taxon>Apodospora</taxon>
    </lineage>
</organism>
<sequence length="183" mass="19982">MAAPAIKEFDLGPLPKKVTGSCQCGKITYQISFPEDHDFKHSSGTCQCTQCRKSTSSLFFLYHKVPYKCFTWTSPNTDTLRNYYCTEGNARGFCSECGTFLYWRRESGANISIAIGTVDPLYLFGEGSDATGGEVPPNGFGRALANCCGVHEWVANEIPGVTDELELLGVGPKGRGERVLQEG</sequence>
<protein>
    <submittedName>
        <fullName evidence="6">Glutathione-dependent formaldehyde-activating GFA</fullName>
    </submittedName>
</protein>
<dbReference type="Pfam" id="PF04828">
    <property type="entry name" value="GFA"/>
    <property type="match status" value="1"/>
</dbReference>
<reference evidence="6" key="1">
    <citation type="journal article" date="2023" name="Mol. Phylogenet. Evol.">
        <title>Genome-scale phylogeny and comparative genomics of the fungal order Sordariales.</title>
        <authorList>
            <person name="Hensen N."/>
            <person name="Bonometti L."/>
            <person name="Westerberg I."/>
            <person name="Brannstrom I.O."/>
            <person name="Guillou S."/>
            <person name="Cros-Aarteil S."/>
            <person name="Calhoun S."/>
            <person name="Haridas S."/>
            <person name="Kuo A."/>
            <person name="Mondo S."/>
            <person name="Pangilinan J."/>
            <person name="Riley R."/>
            <person name="LaButti K."/>
            <person name="Andreopoulos B."/>
            <person name="Lipzen A."/>
            <person name="Chen C."/>
            <person name="Yan M."/>
            <person name="Daum C."/>
            <person name="Ng V."/>
            <person name="Clum A."/>
            <person name="Steindorff A."/>
            <person name="Ohm R.A."/>
            <person name="Martin F."/>
            <person name="Silar P."/>
            <person name="Natvig D.O."/>
            <person name="Lalanne C."/>
            <person name="Gautier V."/>
            <person name="Ament-Velasquez S.L."/>
            <person name="Kruys A."/>
            <person name="Hutchinson M.I."/>
            <person name="Powell A.J."/>
            <person name="Barry K."/>
            <person name="Miller A.N."/>
            <person name="Grigoriev I.V."/>
            <person name="Debuchy R."/>
            <person name="Gladieux P."/>
            <person name="Hiltunen Thoren M."/>
            <person name="Johannesson H."/>
        </authorList>
    </citation>
    <scope>NUCLEOTIDE SEQUENCE</scope>
    <source>
        <strain evidence="6">CBS 118394</strain>
    </source>
</reference>
<accession>A0AAE0M1D2</accession>
<evidence type="ECO:0000313" key="6">
    <source>
        <dbReference type="EMBL" id="KAK3315425.1"/>
    </source>
</evidence>
<dbReference type="PANTHER" id="PTHR33337:SF40">
    <property type="entry name" value="CENP-V_GFA DOMAIN-CONTAINING PROTEIN-RELATED"/>
    <property type="match status" value="1"/>
</dbReference>
<evidence type="ECO:0000256" key="4">
    <source>
        <dbReference type="ARBA" id="ARBA00023239"/>
    </source>
</evidence>
<keyword evidence="7" id="KW-1185">Reference proteome</keyword>
<comment type="similarity">
    <text evidence="1">Belongs to the Gfa family.</text>
</comment>
<gene>
    <name evidence="6" type="ORF">B0H66DRAFT_344493</name>
</gene>
<dbReference type="Gene3D" id="3.90.1590.10">
    <property type="entry name" value="glutathione-dependent formaldehyde- activating enzyme (gfa)"/>
    <property type="match status" value="1"/>
</dbReference>
<dbReference type="PROSITE" id="PS51891">
    <property type="entry name" value="CENP_V_GFA"/>
    <property type="match status" value="1"/>
</dbReference>
<comment type="caution">
    <text evidence="6">The sequence shown here is derived from an EMBL/GenBank/DDBJ whole genome shotgun (WGS) entry which is preliminary data.</text>
</comment>
<dbReference type="GO" id="GO:0016846">
    <property type="term" value="F:carbon-sulfur lyase activity"/>
    <property type="evidence" value="ECO:0007669"/>
    <property type="project" value="InterPro"/>
</dbReference>
<evidence type="ECO:0000256" key="3">
    <source>
        <dbReference type="ARBA" id="ARBA00022833"/>
    </source>
</evidence>
<evidence type="ECO:0000259" key="5">
    <source>
        <dbReference type="PROSITE" id="PS51891"/>
    </source>
</evidence>
<evidence type="ECO:0000256" key="2">
    <source>
        <dbReference type="ARBA" id="ARBA00022723"/>
    </source>
</evidence>
<dbReference type="SUPFAM" id="SSF51316">
    <property type="entry name" value="Mss4-like"/>
    <property type="match status" value="1"/>
</dbReference>
<keyword evidence="2" id="KW-0479">Metal-binding</keyword>
<evidence type="ECO:0000256" key="1">
    <source>
        <dbReference type="ARBA" id="ARBA00005495"/>
    </source>
</evidence>
<feature type="domain" description="CENP-V/GFA" evidence="5">
    <location>
        <begin position="18"/>
        <end position="129"/>
    </location>
</feature>
<name>A0AAE0M1D2_9PEZI</name>
<dbReference type="EMBL" id="JAUEDM010000006">
    <property type="protein sequence ID" value="KAK3315425.1"/>
    <property type="molecule type" value="Genomic_DNA"/>
</dbReference>
<evidence type="ECO:0000313" key="7">
    <source>
        <dbReference type="Proteomes" id="UP001283341"/>
    </source>
</evidence>
<keyword evidence="4" id="KW-0456">Lyase</keyword>
<keyword evidence="3" id="KW-0862">Zinc</keyword>
<dbReference type="AlphaFoldDB" id="A0AAE0M1D2"/>
<dbReference type="PANTHER" id="PTHR33337">
    <property type="entry name" value="GFA DOMAIN-CONTAINING PROTEIN"/>
    <property type="match status" value="1"/>
</dbReference>
<dbReference type="Proteomes" id="UP001283341">
    <property type="component" value="Unassembled WGS sequence"/>
</dbReference>
<dbReference type="InterPro" id="IPR011057">
    <property type="entry name" value="Mss4-like_sf"/>
</dbReference>
<reference evidence="6" key="2">
    <citation type="submission" date="2023-06" db="EMBL/GenBank/DDBJ databases">
        <authorList>
            <consortium name="Lawrence Berkeley National Laboratory"/>
            <person name="Haridas S."/>
            <person name="Hensen N."/>
            <person name="Bonometti L."/>
            <person name="Westerberg I."/>
            <person name="Brannstrom I.O."/>
            <person name="Guillou S."/>
            <person name="Cros-Aarteil S."/>
            <person name="Calhoun S."/>
            <person name="Kuo A."/>
            <person name="Mondo S."/>
            <person name="Pangilinan J."/>
            <person name="Riley R."/>
            <person name="Labutti K."/>
            <person name="Andreopoulos B."/>
            <person name="Lipzen A."/>
            <person name="Chen C."/>
            <person name="Yanf M."/>
            <person name="Daum C."/>
            <person name="Ng V."/>
            <person name="Clum A."/>
            <person name="Steindorff A."/>
            <person name="Ohm R."/>
            <person name="Martin F."/>
            <person name="Silar P."/>
            <person name="Natvig D."/>
            <person name="Lalanne C."/>
            <person name="Gautier V."/>
            <person name="Ament-Velasquez S.L."/>
            <person name="Kruys A."/>
            <person name="Hutchinson M.I."/>
            <person name="Powell A.J."/>
            <person name="Barry K."/>
            <person name="Miller A.N."/>
            <person name="Grigoriev I.V."/>
            <person name="Debuchy R."/>
            <person name="Gladieux P."/>
            <person name="Thoren M.H."/>
            <person name="Johannesson H."/>
        </authorList>
    </citation>
    <scope>NUCLEOTIDE SEQUENCE</scope>
    <source>
        <strain evidence="6">CBS 118394</strain>
    </source>
</reference>
<proteinExistence type="inferred from homology"/>